<dbReference type="AlphaFoldDB" id="B5RPA6"/>
<sequence length="265" mass="30255">MVIFMSISQKDYEEIKSRLSDKSTRIQFGIGSYLDSKGYTGSIGEPIVLKDKDVFGICDGSSIANRRYYPMNKDIPSILDDNLDAVLEHMVDFFIEKVAVGTLTSKFPVEGSKLNRSKLIETFSNTNKFCLPDGRSLPSNCYATRVLGITSAPSLSGRFLRQYDASNSRSLGDTQGYALKNHQHRINYERVNYGYGQNLFKEAYTNSKGFSDSWYWKDGSYGFVHNLKLGDPIYSHRFSRYTGYEGSSETRPKNLAYLWFFRYDL</sequence>
<proteinExistence type="predicted"/>
<keyword evidence="1" id="KW-0614">Plasmid</keyword>
<dbReference type="HOGENOM" id="CLU_1072267_0_0_12"/>
<evidence type="ECO:0000313" key="2">
    <source>
        <dbReference type="Proteomes" id="UP000000611"/>
    </source>
</evidence>
<dbReference type="Proteomes" id="UP000000611">
    <property type="component" value="Plasmid pl70"/>
</dbReference>
<keyword evidence="2" id="KW-1185">Reference proteome</keyword>
<dbReference type="SUPFAM" id="SSF88874">
    <property type="entry name" value="Receptor-binding domain of short tail fibre protein gp12"/>
    <property type="match status" value="1"/>
</dbReference>
<accession>B5RPA6</accession>
<dbReference type="EMBL" id="CP000990">
    <property type="protein sequence ID" value="ACH94192.1"/>
    <property type="molecule type" value="Genomic_DNA"/>
</dbReference>
<organism evidence="1 2">
    <name type="scientific">Borrelia duttonii (strain Ly)</name>
    <dbReference type="NCBI Taxonomy" id="412419"/>
    <lineage>
        <taxon>Bacteria</taxon>
        <taxon>Pseudomonadati</taxon>
        <taxon>Spirochaetota</taxon>
        <taxon>Spirochaetia</taxon>
        <taxon>Spirochaetales</taxon>
        <taxon>Borreliaceae</taxon>
        <taxon>Borrelia</taxon>
    </lineage>
</organism>
<gene>
    <name evidence="1" type="ordered locus">BDU_2015</name>
</gene>
<protein>
    <submittedName>
        <fullName evidence="1">Uncharacterized conserved protein</fullName>
    </submittedName>
</protein>
<dbReference type="KEGG" id="bdu:BDU_2015"/>
<evidence type="ECO:0000313" key="1">
    <source>
        <dbReference type="EMBL" id="ACH94192.1"/>
    </source>
</evidence>
<reference evidence="1 2" key="1">
    <citation type="journal article" date="2008" name="PLoS Genet.">
        <title>The genome of Borrelia recurrentis, the agent of deadly louse-borne relapsing fever, is a degraded subset of tick-borne Borrelia duttonii.</title>
        <authorList>
            <person name="Lescot M."/>
            <person name="Audic S."/>
            <person name="Robert C."/>
            <person name="Nguyen T.T."/>
            <person name="Blanc G."/>
            <person name="Cutler S.J."/>
            <person name="Wincker P."/>
            <person name="Couloux A."/>
            <person name="Claverie J.-M."/>
            <person name="Raoult D."/>
            <person name="Drancourt M."/>
        </authorList>
    </citation>
    <scope>NUCLEOTIDE SEQUENCE [LARGE SCALE GENOMIC DNA]</scope>
    <source>
        <strain evidence="1 2">Ly</strain>
    </source>
</reference>
<geneLocation type="plasmid" evidence="1 2">
    <name>pl70</name>
</geneLocation>
<name>B5RPA6_BORDL</name>